<organism evidence="1 2">
    <name type="scientific">Portunus trituberculatus</name>
    <name type="common">Swimming crab</name>
    <name type="synonym">Neptunus trituberculatus</name>
    <dbReference type="NCBI Taxonomy" id="210409"/>
    <lineage>
        <taxon>Eukaryota</taxon>
        <taxon>Metazoa</taxon>
        <taxon>Ecdysozoa</taxon>
        <taxon>Arthropoda</taxon>
        <taxon>Crustacea</taxon>
        <taxon>Multicrustacea</taxon>
        <taxon>Malacostraca</taxon>
        <taxon>Eumalacostraca</taxon>
        <taxon>Eucarida</taxon>
        <taxon>Decapoda</taxon>
        <taxon>Pleocyemata</taxon>
        <taxon>Brachyura</taxon>
        <taxon>Eubrachyura</taxon>
        <taxon>Portunoidea</taxon>
        <taxon>Portunidae</taxon>
        <taxon>Portuninae</taxon>
        <taxon>Portunus</taxon>
    </lineage>
</organism>
<dbReference type="EMBL" id="VSRR010040937">
    <property type="protein sequence ID" value="MPC75350.1"/>
    <property type="molecule type" value="Genomic_DNA"/>
</dbReference>
<keyword evidence="2" id="KW-1185">Reference proteome</keyword>
<sequence>MFFFFISDFQVCKLYCPRCLLSPPTYSLPSSYLLRPPPPVSSRLLVLSHLPLAPSSRHTPAVRTTPPAIHSPAPSLFQRPQCSPSPPLPSLCPSIPQPRRMFFFIFISR</sequence>
<dbReference type="AlphaFoldDB" id="A0A5B7HSC3"/>
<reference evidence="1 2" key="1">
    <citation type="submission" date="2019-05" db="EMBL/GenBank/DDBJ databases">
        <title>Another draft genome of Portunus trituberculatus and its Hox gene families provides insights of decapod evolution.</title>
        <authorList>
            <person name="Jeong J.-H."/>
            <person name="Song I."/>
            <person name="Kim S."/>
            <person name="Choi T."/>
            <person name="Kim D."/>
            <person name="Ryu S."/>
            <person name="Kim W."/>
        </authorList>
    </citation>
    <scope>NUCLEOTIDE SEQUENCE [LARGE SCALE GENOMIC DNA]</scope>
    <source>
        <tissue evidence="1">Muscle</tissue>
    </source>
</reference>
<protein>
    <submittedName>
        <fullName evidence="1">Uncharacterized protein</fullName>
    </submittedName>
</protein>
<evidence type="ECO:0000313" key="1">
    <source>
        <dbReference type="EMBL" id="MPC75350.1"/>
    </source>
</evidence>
<comment type="caution">
    <text evidence="1">The sequence shown here is derived from an EMBL/GenBank/DDBJ whole genome shotgun (WGS) entry which is preliminary data.</text>
</comment>
<accession>A0A5B7HSC3</accession>
<dbReference type="Proteomes" id="UP000324222">
    <property type="component" value="Unassembled WGS sequence"/>
</dbReference>
<evidence type="ECO:0000313" key="2">
    <source>
        <dbReference type="Proteomes" id="UP000324222"/>
    </source>
</evidence>
<proteinExistence type="predicted"/>
<name>A0A5B7HSC3_PORTR</name>
<gene>
    <name evidence="1" type="ORF">E2C01_069736</name>
</gene>